<gene>
    <name evidence="1" type="ORF">FANTH_10059</name>
</gene>
<reference evidence="1 2" key="1">
    <citation type="journal article" date="2020" name="BMC Genomics">
        <title>Correction to: Identification and distribution of gene clusters required for synthesis of sphingolipid metabolism inhibitors in diverse species of the filamentous fungus Fusarium.</title>
        <authorList>
            <person name="Kim H.S."/>
            <person name="Lohmar J.M."/>
            <person name="Busman M."/>
            <person name="Brown D.W."/>
            <person name="Naumann T.A."/>
            <person name="Divon H.H."/>
            <person name="Lysoe E."/>
            <person name="Uhlig S."/>
            <person name="Proctor R.H."/>
        </authorList>
    </citation>
    <scope>NUCLEOTIDE SEQUENCE [LARGE SCALE GENOMIC DNA]</scope>
    <source>
        <strain evidence="1 2">NRRL 25214</strain>
    </source>
</reference>
<protein>
    <submittedName>
        <fullName evidence="1">Uncharacterized protein</fullName>
    </submittedName>
</protein>
<evidence type="ECO:0000313" key="2">
    <source>
        <dbReference type="Proteomes" id="UP000573603"/>
    </source>
</evidence>
<dbReference type="EMBL" id="JABEVY010000275">
    <property type="protein sequence ID" value="KAF5239110.1"/>
    <property type="molecule type" value="Genomic_DNA"/>
</dbReference>
<organism evidence="1 2">
    <name type="scientific">Fusarium anthophilum</name>
    <dbReference type="NCBI Taxonomy" id="48485"/>
    <lineage>
        <taxon>Eukaryota</taxon>
        <taxon>Fungi</taxon>
        <taxon>Dikarya</taxon>
        <taxon>Ascomycota</taxon>
        <taxon>Pezizomycotina</taxon>
        <taxon>Sordariomycetes</taxon>
        <taxon>Hypocreomycetidae</taxon>
        <taxon>Hypocreales</taxon>
        <taxon>Nectriaceae</taxon>
        <taxon>Fusarium</taxon>
        <taxon>Fusarium fujikuroi species complex</taxon>
    </lineage>
</organism>
<name>A0A8H4Z4I2_9HYPO</name>
<comment type="caution">
    <text evidence="1">The sequence shown here is derived from an EMBL/GenBank/DDBJ whole genome shotgun (WGS) entry which is preliminary data.</text>
</comment>
<accession>A0A8H4Z4I2</accession>
<keyword evidence="2" id="KW-1185">Reference proteome</keyword>
<dbReference type="Proteomes" id="UP000573603">
    <property type="component" value="Unassembled WGS sequence"/>
</dbReference>
<sequence>MGDRALHSPGLTSMRSMAMAVTMKMTVQFLDQWVRCNGLNRLAITFSSREQSASTEELCALHDRIQDLEMELKEAKRL</sequence>
<evidence type="ECO:0000313" key="1">
    <source>
        <dbReference type="EMBL" id="KAF5239110.1"/>
    </source>
</evidence>
<proteinExistence type="predicted"/>
<dbReference type="AlphaFoldDB" id="A0A8H4Z4I2"/>